<dbReference type="Pfam" id="PF03101">
    <property type="entry name" value="FAR1"/>
    <property type="match status" value="1"/>
</dbReference>
<accession>A0AAP0BWD4</accession>
<name>A0AAP0BWD4_9ASPA</name>
<dbReference type="EMBL" id="JBBWWQ010000003">
    <property type="protein sequence ID" value="KAK8952298.1"/>
    <property type="molecule type" value="Genomic_DNA"/>
</dbReference>
<protein>
    <recommendedName>
        <fullName evidence="1">FAR1 domain-containing protein</fullName>
    </recommendedName>
</protein>
<evidence type="ECO:0000259" key="1">
    <source>
        <dbReference type="Pfam" id="PF03101"/>
    </source>
</evidence>
<organism evidence="2 3">
    <name type="scientific">Platanthera zijinensis</name>
    <dbReference type="NCBI Taxonomy" id="2320716"/>
    <lineage>
        <taxon>Eukaryota</taxon>
        <taxon>Viridiplantae</taxon>
        <taxon>Streptophyta</taxon>
        <taxon>Embryophyta</taxon>
        <taxon>Tracheophyta</taxon>
        <taxon>Spermatophyta</taxon>
        <taxon>Magnoliopsida</taxon>
        <taxon>Liliopsida</taxon>
        <taxon>Asparagales</taxon>
        <taxon>Orchidaceae</taxon>
        <taxon>Orchidoideae</taxon>
        <taxon>Orchideae</taxon>
        <taxon>Orchidinae</taxon>
        <taxon>Platanthera</taxon>
    </lineage>
</organism>
<feature type="domain" description="FAR1" evidence="1">
    <location>
        <begin position="51"/>
        <end position="125"/>
    </location>
</feature>
<dbReference type="AlphaFoldDB" id="A0AAP0BWD4"/>
<evidence type="ECO:0000313" key="3">
    <source>
        <dbReference type="Proteomes" id="UP001418222"/>
    </source>
</evidence>
<dbReference type="PANTHER" id="PTHR46328:SF38">
    <property type="entry name" value="FAR1 DNA-BINDING DOMAIN PROTEIN"/>
    <property type="match status" value="1"/>
</dbReference>
<proteinExistence type="predicted"/>
<dbReference type="Proteomes" id="UP001418222">
    <property type="component" value="Unassembled WGS sequence"/>
</dbReference>
<keyword evidence="3" id="KW-1185">Reference proteome</keyword>
<comment type="caution">
    <text evidence="2">The sequence shown here is derived from an EMBL/GenBank/DDBJ whole genome shotgun (WGS) entry which is preliminary data.</text>
</comment>
<sequence length="125" mass="14225">MAHLAGLVCPRVLRPNLSDLTQKIRGNPINTNTILEPFIGLQFDDLDSVYNFYNAYARSVGFRIRKNSSAKSQLSKELIWKNFVCDKTGMKNQYSTKESSASKKCYVTRVDCKAKLDVRKNKEGK</sequence>
<dbReference type="PANTHER" id="PTHR46328">
    <property type="entry name" value="FAR-RED IMPAIRED RESPONSIVE (FAR1) FAMILY PROTEIN-RELATED"/>
    <property type="match status" value="1"/>
</dbReference>
<gene>
    <name evidence="2" type="ORF">KSP39_PZI003797</name>
</gene>
<reference evidence="2 3" key="1">
    <citation type="journal article" date="2022" name="Nat. Plants">
        <title>Genomes of leafy and leafless Platanthera orchids illuminate the evolution of mycoheterotrophy.</title>
        <authorList>
            <person name="Li M.H."/>
            <person name="Liu K.W."/>
            <person name="Li Z."/>
            <person name="Lu H.C."/>
            <person name="Ye Q.L."/>
            <person name="Zhang D."/>
            <person name="Wang J.Y."/>
            <person name="Li Y.F."/>
            <person name="Zhong Z.M."/>
            <person name="Liu X."/>
            <person name="Yu X."/>
            <person name="Liu D.K."/>
            <person name="Tu X.D."/>
            <person name="Liu B."/>
            <person name="Hao Y."/>
            <person name="Liao X.Y."/>
            <person name="Jiang Y.T."/>
            <person name="Sun W.H."/>
            <person name="Chen J."/>
            <person name="Chen Y.Q."/>
            <person name="Ai Y."/>
            <person name="Zhai J.W."/>
            <person name="Wu S.S."/>
            <person name="Zhou Z."/>
            <person name="Hsiao Y.Y."/>
            <person name="Wu W.L."/>
            <person name="Chen Y.Y."/>
            <person name="Lin Y.F."/>
            <person name="Hsu J.L."/>
            <person name="Li C.Y."/>
            <person name="Wang Z.W."/>
            <person name="Zhao X."/>
            <person name="Zhong W.Y."/>
            <person name="Ma X.K."/>
            <person name="Ma L."/>
            <person name="Huang J."/>
            <person name="Chen G.Z."/>
            <person name="Huang M.Z."/>
            <person name="Huang L."/>
            <person name="Peng D.H."/>
            <person name="Luo Y.B."/>
            <person name="Zou S.Q."/>
            <person name="Chen S.P."/>
            <person name="Lan S."/>
            <person name="Tsai W.C."/>
            <person name="Van de Peer Y."/>
            <person name="Liu Z.J."/>
        </authorList>
    </citation>
    <scope>NUCLEOTIDE SEQUENCE [LARGE SCALE GENOMIC DNA]</scope>
    <source>
        <strain evidence="2">Lor287</strain>
    </source>
</reference>
<evidence type="ECO:0000313" key="2">
    <source>
        <dbReference type="EMBL" id="KAK8952298.1"/>
    </source>
</evidence>
<dbReference type="InterPro" id="IPR004330">
    <property type="entry name" value="FAR1_DNA_bnd_dom"/>
</dbReference>